<dbReference type="EMBL" id="KL584989">
    <property type="protein sequence ID" value="KEQ81990.1"/>
    <property type="molecule type" value="Genomic_DNA"/>
</dbReference>
<dbReference type="HOGENOM" id="CLU_2209505_0_0_1"/>
<evidence type="ECO:0000313" key="1">
    <source>
        <dbReference type="EMBL" id="KEQ81990.1"/>
    </source>
</evidence>
<reference evidence="1 2" key="1">
    <citation type="journal article" date="2014" name="BMC Genomics">
        <title>Genome sequencing of four Aureobasidium pullulans varieties: biotechnological potential, stress tolerance, and description of new species.</title>
        <authorList>
            <person name="Gostin Ar C."/>
            <person name="Ohm R.A."/>
            <person name="Kogej T."/>
            <person name="Sonjak S."/>
            <person name="Turk M."/>
            <person name="Zajc J."/>
            <person name="Zalar P."/>
            <person name="Grube M."/>
            <person name="Sun H."/>
            <person name="Han J."/>
            <person name="Sharma A."/>
            <person name="Chiniquy J."/>
            <person name="Ngan C.Y."/>
            <person name="Lipzen A."/>
            <person name="Barry K."/>
            <person name="Grigoriev I.V."/>
            <person name="Gunde-Cimerman N."/>
        </authorList>
    </citation>
    <scope>NUCLEOTIDE SEQUENCE [LARGE SCALE GENOMIC DNA]</scope>
    <source>
        <strain evidence="1 2">EXF-150</strain>
    </source>
</reference>
<gene>
    <name evidence="1" type="ORF">M438DRAFT_66613</name>
</gene>
<organism evidence="1 2">
    <name type="scientific">Aureobasidium pullulans EXF-150</name>
    <dbReference type="NCBI Taxonomy" id="1043002"/>
    <lineage>
        <taxon>Eukaryota</taxon>
        <taxon>Fungi</taxon>
        <taxon>Dikarya</taxon>
        <taxon>Ascomycota</taxon>
        <taxon>Pezizomycotina</taxon>
        <taxon>Dothideomycetes</taxon>
        <taxon>Dothideomycetidae</taxon>
        <taxon>Dothideales</taxon>
        <taxon>Saccotheciaceae</taxon>
        <taxon>Aureobasidium</taxon>
    </lineage>
</organism>
<keyword evidence="2" id="KW-1185">Reference proteome</keyword>
<dbReference type="RefSeq" id="XP_029758177.1">
    <property type="nucleotide sequence ID" value="XM_029910235.1"/>
</dbReference>
<dbReference type="Proteomes" id="UP000030706">
    <property type="component" value="Unassembled WGS sequence"/>
</dbReference>
<dbReference type="GeneID" id="40752541"/>
<accession>A0A074X8Y6</accession>
<protein>
    <submittedName>
        <fullName evidence="1">Uncharacterized protein</fullName>
    </submittedName>
</protein>
<dbReference type="AlphaFoldDB" id="A0A074X8Y6"/>
<evidence type="ECO:0000313" key="2">
    <source>
        <dbReference type="Proteomes" id="UP000030706"/>
    </source>
</evidence>
<sequence length="107" mass="11510">MGPSLSLLSSISTCSFPPSAFAAPNSPIALAATVQLSTDARCFRSIGAVQFPVPHHLLAFPQRMCRANLCETLFPPHALSTGLMAITCVQSTLHHIHHHHHQTNVHA</sequence>
<proteinExistence type="predicted"/>
<name>A0A074X8Y6_AURPU</name>